<feature type="region of interest" description="Disordered" evidence="4">
    <location>
        <begin position="135"/>
        <end position="218"/>
    </location>
</feature>
<evidence type="ECO:0000313" key="6">
    <source>
        <dbReference type="EMBL" id="KAJ3995961.1"/>
    </source>
</evidence>
<feature type="region of interest" description="Disordered" evidence="4">
    <location>
        <begin position="427"/>
        <end position="470"/>
    </location>
</feature>
<evidence type="ECO:0000259" key="5">
    <source>
        <dbReference type="PROSITE" id="PS50076"/>
    </source>
</evidence>
<feature type="compositionally biased region" description="Basic residues" evidence="4">
    <location>
        <begin position="196"/>
        <end position="205"/>
    </location>
</feature>
<dbReference type="SMART" id="SM00271">
    <property type="entry name" value="DnaJ"/>
    <property type="match status" value="1"/>
</dbReference>
<dbReference type="PROSITE" id="PS50076">
    <property type="entry name" value="DNAJ_2"/>
    <property type="match status" value="1"/>
</dbReference>
<dbReference type="Gene3D" id="1.25.40.20">
    <property type="entry name" value="Ankyrin repeat-containing domain"/>
    <property type="match status" value="1"/>
</dbReference>
<evidence type="ECO:0000313" key="7">
    <source>
        <dbReference type="Proteomes" id="UP001163828"/>
    </source>
</evidence>
<name>A0ABQ8QBT5_9AGAR</name>
<dbReference type="EMBL" id="MU790632">
    <property type="protein sequence ID" value="KAJ3995961.1"/>
    <property type="molecule type" value="Genomic_DNA"/>
</dbReference>
<dbReference type="PROSITE" id="PS50088">
    <property type="entry name" value="ANK_REPEAT"/>
    <property type="match status" value="2"/>
</dbReference>
<keyword evidence="2 3" id="KW-0040">ANK repeat</keyword>
<organism evidence="6 7">
    <name type="scientific">Lentinula boryana</name>
    <dbReference type="NCBI Taxonomy" id="40481"/>
    <lineage>
        <taxon>Eukaryota</taxon>
        <taxon>Fungi</taxon>
        <taxon>Dikarya</taxon>
        <taxon>Basidiomycota</taxon>
        <taxon>Agaricomycotina</taxon>
        <taxon>Agaricomycetes</taxon>
        <taxon>Agaricomycetidae</taxon>
        <taxon>Agaricales</taxon>
        <taxon>Marasmiineae</taxon>
        <taxon>Omphalotaceae</taxon>
        <taxon>Lentinula</taxon>
    </lineage>
</organism>
<dbReference type="Pfam" id="PF12796">
    <property type="entry name" value="Ank_2"/>
    <property type="match status" value="1"/>
</dbReference>
<keyword evidence="1" id="KW-0677">Repeat</keyword>
<dbReference type="Pfam" id="PF00226">
    <property type="entry name" value="DnaJ"/>
    <property type="match status" value="1"/>
</dbReference>
<evidence type="ECO:0000256" key="2">
    <source>
        <dbReference type="ARBA" id="ARBA00023043"/>
    </source>
</evidence>
<protein>
    <recommendedName>
        <fullName evidence="5">J domain-containing protein</fullName>
    </recommendedName>
</protein>
<keyword evidence="7" id="KW-1185">Reference proteome</keyword>
<comment type="caution">
    <text evidence="6">The sequence shown here is derived from an EMBL/GenBank/DDBJ whole genome shotgun (WGS) entry which is preliminary data.</text>
</comment>
<evidence type="ECO:0000256" key="4">
    <source>
        <dbReference type="SAM" id="MobiDB-lite"/>
    </source>
</evidence>
<accession>A0ABQ8QBT5</accession>
<dbReference type="Gene3D" id="1.10.287.110">
    <property type="entry name" value="DnaJ domain"/>
    <property type="match status" value="1"/>
</dbReference>
<dbReference type="PANTHER" id="PTHR24198">
    <property type="entry name" value="ANKYRIN REPEAT AND PROTEIN KINASE DOMAIN-CONTAINING PROTEIN"/>
    <property type="match status" value="1"/>
</dbReference>
<dbReference type="Proteomes" id="UP001163828">
    <property type="component" value="Unassembled WGS sequence"/>
</dbReference>
<dbReference type="InterPro" id="IPR001623">
    <property type="entry name" value="DnaJ_domain"/>
</dbReference>
<dbReference type="PROSITE" id="PS50297">
    <property type="entry name" value="ANK_REP_REGION"/>
    <property type="match status" value="1"/>
</dbReference>
<dbReference type="SUPFAM" id="SSF46565">
    <property type="entry name" value="Chaperone J-domain"/>
    <property type="match status" value="1"/>
</dbReference>
<sequence>MYRASELADAYEALRLEQGVSLEVVKNAYKQWSKAALRTHPDKNPDNPDATTEFQRIGEAYNILLRQLDTSLADSFDDSYDSEDEYEDELQFYMFLFDSFMRDRARFYPRGHQRSRGRQQESKYMSDFSHILINTLSREQEPGPKETAQEQTERLRRSREEQEAAELRRQREAAVRRELKEQDRQQERLAAEQRQKARNGARKAKVQAQRQQAEDATHARLEKVQKNRSAVFRAARQGNAEEVKKGIWENDVDAAGGEIKAGLEEFLKIPPKDPKETLSHIAARKGDFELVKWLDEHNAEMEERDSQNRTAFHTAVQHGHHEIVSYLIEHYPAKDSDHEKIYALPPSTNVLSLALQSHEPQVVWMVLQPENELASNRDISNAWSWINSSEGRREMTQHSKVVTGDVVEKFDDICTLLSQFGGFSPPATPVHHHKNHHCPPSVKEKPQTNQRQPSRRARGRGRGRGRGRAA</sequence>
<dbReference type="CDD" id="cd06257">
    <property type="entry name" value="DnaJ"/>
    <property type="match status" value="1"/>
</dbReference>
<dbReference type="SMART" id="SM00248">
    <property type="entry name" value="ANK"/>
    <property type="match status" value="2"/>
</dbReference>
<dbReference type="InterPro" id="IPR002110">
    <property type="entry name" value="Ankyrin_rpt"/>
</dbReference>
<dbReference type="PANTHER" id="PTHR24198:SF165">
    <property type="entry name" value="ANKYRIN REPEAT-CONTAINING PROTEIN-RELATED"/>
    <property type="match status" value="1"/>
</dbReference>
<evidence type="ECO:0000256" key="1">
    <source>
        <dbReference type="ARBA" id="ARBA00022737"/>
    </source>
</evidence>
<proteinExistence type="predicted"/>
<feature type="domain" description="J" evidence="5">
    <location>
        <begin position="9"/>
        <end position="77"/>
    </location>
</feature>
<dbReference type="PRINTS" id="PR00625">
    <property type="entry name" value="JDOMAIN"/>
</dbReference>
<dbReference type="SUPFAM" id="SSF48403">
    <property type="entry name" value="Ankyrin repeat"/>
    <property type="match status" value="1"/>
</dbReference>
<dbReference type="InterPro" id="IPR036869">
    <property type="entry name" value="J_dom_sf"/>
</dbReference>
<reference evidence="6" key="1">
    <citation type="submission" date="2022-08" db="EMBL/GenBank/DDBJ databases">
        <authorList>
            <consortium name="DOE Joint Genome Institute"/>
            <person name="Min B."/>
            <person name="Riley R."/>
            <person name="Sierra-Patev S."/>
            <person name="Naranjo-Ortiz M."/>
            <person name="Looney B."/>
            <person name="Konkel Z."/>
            <person name="Slot J.C."/>
            <person name="Sakamoto Y."/>
            <person name="Steenwyk J.L."/>
            <person name="Rokas A."/>
            <person name="Carro J."/>
            <person name="Camarero S."/>
            <person name="Ferreira P."/>
            <person name="Molpeceres G."/>
            <person name="Ruiz-Duenas F.J."/>
            <person name="Serrano A."/>
            <person name="Henrissat B."/>
            <person name="Drula E."/>
            <person name="Hughes K.W."/>
            <person name="Mata J.L."/>
            <person name="Ishikawa N.K."/>
            <person name="Vargas-Isla R."/>
            <person name="Ushijima S."/>
            <person name="Smith C.A."/>
            <person name="Ahrendt S."/>
            <person name="Andreopoulos W."/>
            <person name="He G."/>
            <person name="Labutti K."/>
            <person name="Lipzen A."/>
            <person name="Ng V."/>
            <person name="Sandor L."/>
            <person name="Barry K."/>
            <person name="Martinez A.T."/>
            <person name="Xiao Y."/>
            <person name="Gibbons J.G."/>
            <person name="Terashima K."/>
            <person name="Hibbett D.S."/>
            <person name="Grigoriev I.V."/>
        </authorList>
    </citation>
    <scope>NUCLEOTIDE SEQUENCE</scope>
    <source>
        <strain evidence="6">TFB10827</strain>
    </source>
</reference>
<feature type="repeat" description="ANK" evidence="3">
    <location>
        <begin position="274"/>
        <end position="306"/>
    </location>
</feature>
<dbReference type="InterPro" id="IPR036770">
    <property type="entry name" value="Ankyrin_rpt-contain_sf"/>
</dbReference>
<feature type="compositionally biased region" description="Basic and acidic residues" evidence="4">
    <location>
        <begin position="138"/>
        <end position="195"/>
    </location>
</feature>
<feature type="compositionally biased region" description="Basic residues" evidence="4">
    <location>
        <begin position="453"/>
        <end position="470"/>
    </location>
</feature>
<gene>
    <name evidence="6" type="ORF">F5050DRAFT_1808196</name>
</gene>
<evidence type="ECO:0000256" key="3">
    <source>
        <dbReference type="PROSITE-ProRule" id="PRU00023"/>
    </source>
</evidence>
<feature type="repeat" description="ANK" evidence="3">
    <location>
        <begin position="307"/>
        <end position="330"/>
    </location>
</feature>